<protein>
    <submittedName>
        <fullName evidence="2">Uncharacterized protein</fullName>
    </submittedName>
</protein>
<accession>A0ABW6IA27</accession>
<proteinExistence type="predicted"/>
<dbReference type="EMBL" id="JBHZOL010000001">
    <property type="protein sequence ID" value="MFE4104647.1"/>
    <property type="molecule type" value="Genomic_DNA"/>
</dbReference>
<feature type="transmembrane region" description="Helical" evidence="1">
    <location>
        <begin position="20"/>
        <end position="38"/>
    </location>
</feature>
<evidence type="ECO:0000313" key="2">
    <source>
        <dbReference type="EMBL" id="MFE4104647.1"/>
    </source>
</evidence>
<keyword evidence="1" id="KW-0472">Membrane</keyword>
<organism evidence="2 3">
    <name type="scientific">Almyronema epifaneia S1</name>
    <dbReference type="NCBI Taxonomy" id="2991925"/>
    <lineage>
        <taxon>Bacteria</taxon>
        <taxon>Bacillati</taxon>
        <taxon>Cyanobacteriota</taxon>
        <taxon>Cyanophyceae</taxon>
        <taxon>Nodosilineales</taxon>
        <taxon>Nodosilineaceae</taxon>
        <taxon>Almyronema</taxon>
        <taxon>Almyronema epifaneia</taxon>
    </lineage>
</organism>
<dbReference type="Proteomes" id="UP001600165">
    <property type="component" value="Unassembled WGS sequence"/>
</dbReference>
<keyword evidence="1" id="KW-1133">Transmembrane helix</keyword>
<sequence length="62" mass="7269">MKTAKRKKSTFRKRSSWLEYGAFCSLILVWTFLVFLTVNDHPLQTLKQVLSHPTAVLFSKLR</sequence>
<keyword evidence="3" id="KW-1185">Reference proteome</keyword>
<comment type="caution">
    <text evidence="2">The sequence shown here is derived from an EMBL/GenBank/DDBJ whole genome shotgun (WGS) entry which is preliminary data.</text>
</comment>
<gene>
    <name evidence="2" type="ORF">ACFVKH_00060</name>
</gene>
<reference evidence="2 3" key="1">
    <citation type="submission" date="2024-10" db="EMBL/GenBank/DDBJ databases">
        <authorList>
            <person name="Ratan Roy A."/>
            <person name="Morales Sandoval P.H."/>
            <person name="De Los Santos Villalobos S."/>
            <person name="Chakraborty S."/>
            <person name="Mukherjee J."/>
        </authorList>
    </citation>
    <scope>NUCLEOTIDE SEQUENCE [LARGE SCALE GENOMIC DNA]</scope>
    <source>
        <strain evidence="2 3">S1</strain>
    </source>
</reference>
<keyword evidence="1" id="KW-0812">Transmembrane</keyword>
<evidence type="ECO:0000313" key="3">
    <source>
        <dbReference type="Proteomes" id="UP001600165"/>
    </source>
</evidence>
<dbReference type="RefSeq" id="WP_377960125.1">
    <property type="nucleotide sequence ID" value="NZ_JBHZOL010000001.1"/>
</dbReference>
<evidence type="ECO:0000256" key="1">
    <source>
        <dbReference type="SAM" id="Phobius"/>
    </source>
</evidence>
<name>A0ABW6IA27_9CYAN</name>